<dbReference type="PANTHER" id="PTHR10625">
    <property type="entry name" value="HISTONE DEACETYLASE HDAC1-RELATED"/>
    <property type="match status" value="1"/>
</dbReference>
<dbReference type="EMBL" id="CAFBMC010000002">
    <property type="protein sequence ID" value="CAB4887756.1"/>
    <property type="molecule type" value="Genomic_DNA"/>
</dbReference>
<dbReference type="GO" id="GO:0045150">
    <property type="term" value="P:acetoin catabolic process"/>
    <property type="evidence" value="ECO:0007669"/>
    <property type="project" value="UniProtKB-UniPathway"/>
</dbReference>
<evidence type="ECO:0000256" key="3">
    <source>
        <dbReference type="ARBA" id="ARBA00022627"/>
    </source>
</evidence>
<dbReference type="AlphaFoldDB" id="A0A6J7EX54"/>
<reference evidence="5" key="1">
    <citation type="submission" date="2020-05" db="EMBL/GenBank/DDBJ databases">
        <authorList>
            <person name="Chiriac C."/>
            <person name="Salcher M."/>
            <person name="Ghai R."/>
            <person name="Kavagutti S V."/>
        </authorList>
    </citation>
    <scope>NUCLEOTIDE SEQUENCE</scope>
</reference>
<dbReference type="Pfam" id="PF00850">
    <property type="entry name" value="Hist_deacetyl"/>
    <property type="match status" value="1"/>
</dbReference>
<dbReference type="InterPro" id="IPR000286">
    <property type="entry name" value="HDACs"/>
</dbReference>
<dbReference type="UniPathway" id="UPA00040"/>
<comment type="pathway">
    <text evidence="1">Ketone degradation; acetoin degradation.</text>
</comment>
<dbReference type="PRINTS" id="PR01272">
    <property type="entry name" value="ACUCPROTEIN"/>
</dbReference>
<dbReference type="CDD" id="cd09994">
    <property type="entry name" value="HDAC_AcuC_like"/>
    <property type="match status" value="1"/>
</dbReference>
<evidence type="ECO:0000256" key="2">
    <source>
        <dbReference type="ARBA" id="ARBA00020218"/>
    </source>
</evidence>
<gene>
    <name evidence="5" type="ORF">UFOPK3495_00071</name>
</gene>
<dbReference type="InterPro" id="IPR037138">
    <property type="entry name" value="His_deacetylse_dom_sf"/>
</dbReference>
<evidence type="ECO:0000256" key="1">
    <source>
        <dbReference type="ARBA" id="ARBA00005101"/>
    </source>
</evidence>
<dbReference type="InterPro" id="IPR023801">
    <property type="entry name" value="His_deacetylse_dom"/>
</dbReference>
<dbReference type="GO" id="GO:0004407">
    <property type="term" value="F:histone deacetylase activity"/>
    <property type="evidence" value="ECO:0007669"/>
    <property type="project" value="TreeGrafter"/>
</dbReference>
<dbReference type="Gene3D" id="3.40.800.20">
    <property type="entry name" value="Histone deacetylase domain"/>
    <property type="match status" value="1"/>
</dbReference>
<dbReference type="GO" id="GO:0040029">
    <property type="term" value="P:epigenetic regulation of gene expression"/>
    <property type="evidence" value="ECO:0007669"/>
    <property type="project" value="TreeGrafter"/>
</dbReference>
<feature type="domain" description="Histone deacetylase" evidence="4">
    <location>
        <begin position="22"/>
        <end position="320"/>
    </location>
</feature>
<proteinExistence type="predicted"/>
<accession>A0A6J7EX54</accession>
<name>A0A6J7EX54_9ZZZZ</name>
<sequence>MSDRVGVVWDDKLKGYDFGPGHPLAPIRTQLAMKLSAAFKLFEHENVVVLSPVVPASREDLERVHRPDYINAVIAASSDPSTVDPLHGLGSADVPVFVNMHEESARVCGATLAAAKALQSGEFDHVVSLAGGLHHAMPAAAEGFCVYNDIAVGIQWLLDQGYERIAYLDLDVHHGDGVQAMFWDDPRVVTISLHESPKTLFPGSGYPQESGGPNAPASAINVALPAGTGDQGWLRAFSAIVPDILEAFDPQILVTQNGADAHLQDPLAHLTMSIDGQRSSYDLVHRWAHKYADGKWLAVGGGGYAWVEVVARAWTHLMAEITGHPIDPETQLPADYLAFVESELGQISPKSMTDGHTPWARPFDSGYDPDDHLDQAVMATRRTIFPAWGLIVEPAEWF</sequence>
<evidence type="ECO:0000259" key="4">
    <source>
        <dbReference type="Pfam" id="PF00850"/>
    </source>
</evidence>
<dbReference type="SUPFAM" id="SSF52768">
    <property type="entry name" value="Arginase/deacetylase"/>
    <property type="match status" value="1"/>
</dbReference>
<dbReference type="InterPro" id="IPR023696">
    <property type="entry name" value="Ureohydrolase_dom_sf"/>
</dbReference>
<dbReference type="PRINTS" id="PR01270">
    <property type="entry name" value="HDASUPER"/>
</dbReference>
<dbReference type="InterPro" id="IPR003085">
    <property type="entry name" value="AcuC"/>
</dbReference>
<dbReference type="PANTHER" id="PTHR10625:SF10">
    <property type="entry name" value="HISTONE DEACETYLASE HDAC1"/>
    <property type="match status" value="1"/>
</dbReference>
<evidence type="ECO:0000313" key="5">
    <source>
        <dbReference type="EMBL" id="CAB4887756.1"/>
    </source>
</evidence>
<keyword evidence="3" id="KW-0006">Acetoin catabolism</keyword>
<organism evidence="5">
    <name type="scientific">freshwater metagenome</name>
    <dbReference type="NCBI Taxonomy" id="449393"/>
    <lineage>
        <taxon>unclassified sequences</taxon>
        <taxon>metagenomes</taxon>
        <taxon>ecological metagenomes</taxon>
    </lineage>
</organism>
<protein>
    <recommendedName>
        <fullName evidence="2">Acetoin utilization protein AcuC</fullName>
    </recommendedName>
</protein>